<sequence>MPRWSSLSVTAQGWCIAVAEFLLGLLLLSAGLYELAPVRVEAPAAVRVGLLAAVCGAAVLRARRPVAALVLGAVPLGIDLLLGPSLPVWLVYSDLLYAGVRYGTERQARALLGLASALSAACFGVVYVVTGNWQLLVLTAIALSAFVGTPLWWGRAVRLHKDVADAERARAEAVTTIAELDRRAAVAAERNRMARDLHDVVAGHLSAIAIQSEAALGLSRDASSPTARRMEALHAVLESVRSNSVDALEEMREMIGLLRDRPVLGETTAPGRLAHLGKLVDSAHAGGTVVHVRRSGPGRQLPVAVDHAAYRIVQEALTNAAKHAPGVPVELSLDARGDRLEVTVRNPLPDGTVAAPRTPSGGRGLASMRERTELLGGRFRAGPSDGTWVVGASLPLRPGAPS</sequence>
<dbReference type="RefSeq" id="WP_029546268.1">
    <property type="nucleotide sequence ID" value="NZ_CM002177.1"/>
</dbReference>
<dbReference type="PANTHER" id="PTHR24421">
    <property type="entry name" value="NITRATE/NITRITE SENSOR PROTEIN NARX-RELATED"/>
    <property type="match status" value="1"/>
</dbReference>
<feature type="domain" description="Signal transduction histidine kinase subgroup 3 dimerisation and phosphoacceptor" evidence="11">
    <location>
        <begin position="189"/>
        <end position="260"/>
    </location>
</feature>
<feature type="transmembrane region" description="Helical" evidence="9">
    <location>
        <begin position="12"/>
        <end position="32"/>
    </location>
</feature>
<keyword evidence="9" id="KW-1133">Transmembrane helix</keyword>
<evidence type="ECO:0000259" key="10">
    <source>
        <dbReference type="Pfam" id="PF02518"/>
    </source>
</evidence>
<feature type="transmembrane region" description="Helical" evidence="9">
    <location>
        <begin position="44"/>
        <end position="60"/>
    </location>
</feature>
<keyword evidence="4" id="KW-0808">Transferase</keyword>
<organism evidence="12 13">
    <name type="scientific">Rhodococcus aetherivorans</name>
    <dbReference type="NCBI Taxonomy" id="191292"/>
    <lineage>
        <taxon>Bacteria</taxon>
        <taxon>Bacillati</taxon>
        <taxon>Actinomycetota</taxon>
        <taxon>Actinomycetes</taxon>
        <taxon>Mycobacteriales</taxon>
        <taxon>Nocardiaceae</taxon>
        <taxon>Rhodococcus</taxon>
    </lineage>
</organism>
<keyword evidence="9" id="KW-0812">Transmembrane</keyword>
<evidence type="ECO:0000313" key="12">
    <source>
        <dbReference type="EMBL" id="UYF95178.1"/>
    </source>
</evidence>
<evidence type="ECO:0000259" key="11">
    <source>
        <dbReference type="Pfam" id="PF07730"/>
    </source>
</evidence>
<dbReference type="GO" id="GO:0016020">
    <property type="term" value="C:membrane"/>
    <property type="evidence" value="ECO:0007669"/>
    <property type="project" value="InterPro"/>
</dbReference>
<evidence type="ECO:0000256" key="6">
    <source>
        <dbReference type="ARBA" id="ARBA00022777"/>
    </source>
</evidence>
<dbReference type="GO" id="GO:0046983">
    <property type="term" value="F:protein dimerization activity"/>
    <property type="evidence" value="ECO:0007669"/>
    <property type="project" value="InterPro"/>
</dbReference>
<keyword evidence="9" id="KW-0472">Membrane</keyword>
<evidence type="ECO:0000256" key="1">
    <source>
        <dbReference type="ARBA" id="ARBA00000085"/>
    </source>
</evidence>
<evidence type="ECO:0000256" key="3">
    <source>
        <dbReference type="ARBA" id="ARBA00022553"/>
    </source>
</evidence>
<gene>
    <name evidence="12" type="ORF">OCS65_05275</name>
</gene>
<feature type="transmembrane region" description="Helical" evidence="9">
    <location>
        <begin position="67"/>
        <end position="90"/>
    </location>
</feature>
<keyword evidence="5" id="KW-0547">Nucleotide-binding</keyword>
<dbReference type="EC" id="2.7.13.3" evidence="2"/>
<feature type="transmembrane region" description="Helical" evidence="9">
    <location>
        <begin position="110"/>
        <end position="128"/>
    </location>
</feature>
<keyword evidence="3" id="KW-0597">Phosphoprotein</keyword>
<dbReference type="CDD" id="cd16917">
    <property type="entry name" value="HATPase_UhpB-NarQ-NarX-like"/>
    <property type="match status" value="1"/>
</dbReference>
<comment type="catalytic activity">
    <reaction evidence="1">
        <text>ATP + protein L-histidine = ADP + protein N-phospho-L-histidine.</text>
        <dbReference type="EC" id="2.7.13.3"/>
    </reaction>
</comment>
<dbReference type="SUPFAM" id="SSF55874">
    <property type="entry name" value="ATPase domain of HSP90 chaperone/DNA topoisomerase II/histidine kinase"/>
    <property type="match status" value="1"/>
</dbReference>
<dbReference type="Proteomes" id="UP001163947">
    <property type="component" value="Chromosome"/>
</dbReference>
<dbReference type="InterPro" id="IPR011712">
    <property type="entry name" value="Sig_transdc_His_kin_sub3_dim/P"/>
</dbReference>
<evidence type="ECO:0000256" key="2">
    <source>
        <dbReference type="ARBA" id="ARBA00012438"/>
    </source>
</evidence>
<accession>A0AA46SB07</accession>
<dbReference type="Gene3D" id="3.30.565.10">
    <property type="entry name" value="Histidine kinase-like ATPase, C-terminal domain"/>
    <property type="match status" value="1"/>
</dbReference>
<keyword evidence="6 12" id="KW-0418">Kinase</keyword>
<keyword evidence="8" id="KW-0902">Two-component regulatory system</keyword>
<evidence type="ECO:0000313" key="13">
    <source>
        <dbReference type="Proteomes" id="UP001163947"/>
    </source>
</evidence>
<dbReference type="EMBL" id="CP106982">
    <property type="protein sequence ID" value="UYF95178.1"/>
    <property type="molecule type" value="Genomic_DNA"/>
</dbReference>
<dbReference type="InterPro" id="IPR050482">
    <property type="entry name" value="Sensor_HK_TwoCompSys"/>
</dbReference>
<feature type="transmembrane region" description="Helical" evidence="9">
    <location>
        <begin position="135"/>
        <end position="153"/>
    </location>
</feature>
<protein>
    <recommendedName>
        <fullName evidence="2">histidine kinase</fullName>
        <ecNumber evidence="2">2.7.13.3</ecNumber>
    </recommendedName>
</protein>
<evidence type="ECO:0000256" key="8">
    <source>
        <dbReference type="ARBA" id="ARBA00023012"/>
    </source>
</evidence>
<dbReference type="InterPro" id="IPR036890">
    <property type="entry name" value="HATPase_C_sf"/>
</dbReference>
<feature type="domain" description="Histidine kinase/HSP90-like ATPase" evidence="10">
    <location>
        <begin position="308"/>
        <end position="397"/>
    </location>
</feature>
<evidence type="ECO:0000256" key="4">
    <source>
        <dbReference type="ARBA" id="ARBA00022679"/>
    </source>
</evidence>
<evidence type="ECO:0000256" key="5">
    <source>
        <dbReference type="ARBA" id="ARBA00022741"/>
    </source>
</evidence>
<evidence type="ECO:0000256" key="9">
    <source>
        <dbReference type="SAM" id="Phobius"/>
    </source>
</evidence>
<evidence type="ECO:0000256" key="7">
    <source>
        <dbReference type="ARBA" id="ARBA00022840"/>
    </source>
</evidence>
<keyword evidence="7" id="KW-0067">ATP-binding</keyword>
<dbReference type="GeneID" id="83619806"/>
<reference evidence="12" key="1">
    <citation type="submission" date="2022-09" db="EMBL/GenBank/DDBJ databases">
        <title>The genome sequence of Rhodococcus aetherivorans N1.</title>
        <authorList>
            <person name="Jiang W."/>
        </authorList>
    </citation>
    <scope>NUCLEOTIDE SEQUENCE</scope>
    <source>
        <strain evidence="12">N1</strain>
    </source>
</reference>
<dbReference type="Gene3D" id="1.20.5.1930">
    <property type="match status" value="1"/>
</dbReference>
<dbReference type="InterPro" id="IPR003594">
    <property type="entry name" value="HATPase_dom"/>
</dbReference>
<dbReference type="Pfam" id="PF07730">
    <property type="entry name" value="HisKA_3"/>
    <property type="match status" value="1"/>
</dbReference>
<proteinExistence type="predicted"/>
<dbReference type="PANTHER" id="PTHR24421:SF10">
    <property type="entry name" value="NITRATE_NITRITE SENSOR PROTEIN NARQ"/>
    <property type="match status" value="1"/>
</dbReference>
<dbReference type="Pfam" id="PF02518">
    <property type="entry name" value="HATPase_c"/>
    <property type="match status" value="1"/>
</dbReference>
<name>A0AA46SB07_9NOCA</name>
<dbReference type="GO" id="GO:0005524">
    <property type="term" value="F:ATP binding"/>
    <property type="evidence" value="ECO:0007669"/>
    <property type="project" value="UniProtKB-KW"/>
</dbReference>
<dbReference type="AlphaFoldDB" id="A0AA46SB07"/>
<dbReference type="GO" id="GO:0000155">
    <property type="term" value="F:phosphorelay sensor kinase activity"/>
    <property type="evidence" value="ECO:0007669"/>
    <property type="project" value="InterPro"/>
</dbReference>